<organism evidence="1 2">
    <name type="scientific">Brachybacterium phenoliresistens</name>
    <dbReference type="NCBI Taxonomy" id="396014"/>
    <lineage>
        <taxon>Bacteria</taxon>
        <taxon>Bacillati</taxon>
        <taxon>Actinomycetota</taxon>
        <taxon>Actinomycetes</taxon>
        <taxon>Micrococcales</taxon>
        <taxon>Dermabacteraceae</taxon>
        <taxon>Brachybacterium</taxon>
    </lineage>
</organism>
<evidence type="ECO:0000313" key="2">
    <source>
        <dbReference type="Proteomes" id="UP000023067"/>
    </source>
</evidence>
<dbReference type="OrthoDB" id="4793703at2"/>
<dbReference type="RefSeq" id="WP_038374424.1">
    <property type="nucleotide sequence ID" value="NZ_KK070008.1"/>
</dbReference>
<dbReference type="InterPro" id="IPR047681">
    <property type="entry name" value="PPA1309-like"/>
</dbReference>
<name>Z9JNI3_9MICO</name>
<gene>
    <name evidence="1" type="ORF">BF93_09990</name>
</gene>
<dbReference type="PATRIC" id="fig|396014.3.peg.3493"/>
<dbReference type="eggNOG" id="ENOG503296Z">
    <property type="taxonomic scope" value="Bacteria"/>
</dbReference>
<keyword evidence="2" id="KW-1185">Reference proteome</keyword>
<reference evidence="1 2" key="1">
    <citation type="submission" date="2014-02" db="EMBL/GenBank/DDBJ databases">
        <title>Genome sequence of Brachybacterium phenoliresistens strain W13A50.</title>
        <authorList>
            <person name="Wang X."/>
        </authorList>
    </citation>
    <scope>NUCLEOTIDE SEQUENCE [LARGE SCALE GENOMIC DNA]</scope>
    <source>
        <strain evidence="1 2">W13A50</strain>
    </source>
</reference>
<comment type="caution">
    <text evidence="1">The sequence shown here is derived from an EMBL/GenBank/DDBJ whole genome shotgun (WGS) entry which is preliminary data.</text>
</comment>
<proteinExistence type="predicted"/>
<dbReference type="HOGENOM" id="CLU_1493469_0_0_11"/>
<dbReference type="Proteomes" id="UP000023067">
    <property type="component" value="Unassembled WGS sequence"/>
</dbReference>
<sequence>MNDSAPRTSDGDPLDAPTAALAAAVLEIARHVDGEALAAPRWFALARSAELMARQPGIAALLGDEASLALAADSAPLTPIELDDVPRVHDPLRALAELAWPDIAFGGAVALDLPAESWRSSLDAADDAARRTADALRGGALRVVVAASQEGTTYSALRRDRGETSPGAADADRFVLGPALLPQLAEALAESLRELPEG</sequence>
<accession>Z9JNI3</accession>
<dbReference type="AlphaFoldDB" id="Z9JNI3"/>
<protein>
    <submittedName>
        <fullName evidence="1">Uncharacterized protein</fullName>
    </submittedName>
</protein>
<dbReference type="EMBL" id="JDYK01000026">
    <property type="protein sequence ID" value="EWS79744.1"/>
    <property type="molecule type" value="Genomic_DNA"/>
</dbReference>
<evidence type="ECO:0000313" key="1">
    <source>
        <dbReference type="EMBL" id="EWS79744.1"/>
    </source>
</evidence>
<dbReference type="NCBIfam" id="NF040618">
    <property type="entry name" value="PPA1309_fam"/>
    <property type="match status" value="1"/>
</dbReference>